<feature type="region of interest" description="Disordered" evidence="1">
    <location>
        <begin position="1"/>
        <end position="33"/>
    </location>
</feature>
<evidence type="ECO:0000313" key="2">
    <source>
        <dbReference type="EMBL" id="KAF4332194.1"/>
    </source>
</evidence>
<reference evidence="2" key="2">
    <citation type="submission" date="2020-02" db="EMBL/GenBank/DDBJ databases">
        <title>Identification and distribution of gene clusters putatively required for synthesis of sphingolipid metabolism inhibitors in phylogenetically diverse species of the filamentous fungus Fusarium.</title>
        <authorList>
            <person name="Kim H.-S."/>
            <person name="Busman M."/>
            <person name="Brown D.W."/>
            <person name="Divon H."/>
            <person name="Uhlig S."/>
            <person name="Proctor R.H."/>
        </authorList>
    </citation>
    <scope>NUCLEOTIDE SEQUENCE</scope>
    <source>
        <strain evidence="2">NRRL 25174</strain>
    </source>
</reference>
<protein>
    <recommendedName>
        <fullName evidence="4">F-box domain-containing protein</fullName>
    </recommendedName>
</protein>
<dbReference type="Proteomes" id="UP000730481">
    <property type="component" value="Unassembled WGS sequence"/>
</dbReference>
<evidence type="ECO:0008006" key="4">
    <source>
        <dbReference type="Google" id="ProtNLM"/>
    </source>
</evidence>
<accession>A0A9P5A5P0</accession>
<reference evidence="2" key="1">
    <citation type="journal article" date="2017" name="Mycologia">
        <title>Fusarium algeriense, sp. nov., a novel toxigenic crown rot pathogen of durum wheat from Algeria is nested in the Fusarium burgessii species complex.</title>
        <authorList>
            <person name="Laraba I."/>
            <person name="Keddad A."/>
            <person name="Boureghda H."/>
            <person name="Abdallah N."/>
            <person name="Vaughan M.M."/>
            <person name="Proctor R.H."/>
            <person name="Busman M."/>
            <person name="O'Donnell K."/>
        </authorList>
    </citation>
    <scope>NUCLEOTIDE SEQUENCE</scope>
    <source>
        <strain evidence="2">NRRL 25174</strain>
    </source>
</reference>
<dbReference type="EMBL" id="PVQB02001138">
    <property type="protein sequence ID" value="KAF4332194.1"/>
    <property type="molecule type" value="Genomic_DNA"/>
</dbReference>
<evidence type="ECO:0000313" key="3">
    <source>
        <dbReference type="Proteomes" id="UP000730481"/>
    </source>
</evidence>
<gene>
    <name evidence="2" type="ORF">FBEOM_14015</name>
</gene>
<keyword evidence="3" id="KW-1185">Reference proteome</keyword>
<name>A0A9P5A5P0_9HYPO</name>
<proteinExistence type="predicted"/>
<evidence type="ECO:0000256" key="1">
    <source>
        <dbReference type="SAM" id="MobiDB-lite"/>
    </source>
</evidence>
<dbReference type="AlphaFoldDB" id="A0A9P5A5P0"/>
<dbReference type="OrthoDB" id="5063209at2759"/>
<organism evidence="2 3">
    <name type="scientific">Fusarium beomiforme</name>
    <dbReference type="NCBI Taxonomy" id="44412"/>
    <lineage>
        <taxon>Eukaryota</taxon>
        <taxon>Fungi</taxon>
        <taxon>Dikarya</taxon>
        <taxon>Ascomycota</taxon>
        <taxon>Pezizomycotina</taxon>
        <taxon>Sordariomycetes</taxon>
        <taxon>Hypocreomycetidae</taxon>
        <taxon>Hypocreales</taxon>
        <taxon>Nectriaceae</taxon>
        <taxon>Fusarium</taxon>
        <taxon>Fusarium burgessii species complex</taxon>
    </lineage>
</organism>
<sequence length="283" mass="32304">MLSTNQPNGALVSPSDNEATHTPFDREPKGFGPDRSSISILPFEIRHRILVFCTEPRDLMALIQSSSAFYEPFCANRHLIIEGIVKEMRGRFGGDIPVNCLMAARLRNIRSQWHCTCTEALEDDNKATIERTFKGSLKGVLLHTSYSLRALGFISEILVEAEGLMMSYSSHAWNISKTLHTDQELVLSAKETKRFLDVICLYDAYCTAFFHANEVLLKGKVGLRQRFFEDYGGPEKNIARFYSIFYYLWDFYRSYLGLDGNMTRQTFCRPTPMPQLVLVSPII</sequence>
<comment type="caution">
    <text evidence="2">The sequence shown here is derived from an EMBL/GenBank/DDBJ whole genome shotgun (WGS) entry which is preliminary data.</text>
</comment>